<dbReference type="SMART" id="SM00345">
    <property type="entry name" value="HTH_GNTR"/>
    <property type="match status" value="1"/>
</dbReference>
<evidence type="ECO:0000313" key="6">
    <source>
        <dbReference type="Proteomes" id="UP000093902"/>
    </source>
</evidence>
<dbReference type="Proteomes" id="UP000093902">
    <property type="component" value="Unassembled WGS sequence"/>
</dbReference>
<dbReference type="Gene3D" id="1.20.120.530">
    <property type="entry name" value="GntR ligand-binding domain-like"/>
    <property type="match status" value="1"/>
</dbReference>
<evidence type="ECO:0000256" key="2">
    <source>
        <dbReference type="ARBA" id="ARBA00023125"/>
    </source>
</evidence>
<dbReference type="STRING" id="43304.GCA_001403655_03576"/>
<dbReference type="EMBL" id="LZSO01000033">
    <property type="protein sequence ID" value="OBB26535.1"/>
    <property type="molecule type" value="Genomic_DNA"/>
</dbReference>
<gene>
    <name evidence="5" type="ORF">A5792_26230</name>
</gene>
<keyword evidence="2" id="KW-0238">DNA-binding</keyword>
<dbReference type="OrthoDB" id="7989071at2"/>
<keyword evidence="1" id="KW-0805">Transcription regulation</keyword>
<protein>
    <submittedName>
        <fullName evidence="5">GntR family transcriptional regulator</fullName>
    </submittedName>
</protein>
<dbReference type="SUPFAM" id="SSF48008">
    <property type="entry name" value="GntR ligand-binding domain-like"/>
    <property type="match status" value="1"/>
</dbReference>
<dbReference type="InterPro" id="IPR036390">
    <property type="entry name" value="WH_DNA-bd_sf"/>
</dbReference>
<name>A0A1A0QWF3_MYCPR</name>
<evidence type="ECO:0000256" key="3">
    <source>
        <dbReference type="ARBA" id="ARBA00023163"/>
    </source>
</evidence>
<dbReference type="PANTHER" id="PTHR43537">
    <property type="entry name" value="TRANSCRIPTIONAL REGULATOR, GNTR FAMILY"/>
    <property type="match status" value="1"/>
</dbReference>
<dbReference type="GO" id="GO:0003677">
    <property type="term" value="F:DNA binding"/>
    <property type="evidence" value="ECO:0007669"/>
    <property type="project" value="UniProtKB-KW"/>
</dbReference>
<dbReference type="PROSITE" id="PS50949">
    <property type="entry name" value="HTH_GNTR"/>
    <property type="match status" value="1"/>
</dbReference>
<dbReference type="GO" id="GO:0003700">
    <property type="term" value="F:DNA-binding transcription factor activity"/>
    <property type="evidence" value="ECO:0007669"/>
    <property type="project" value="InterPro"/>
</dbReference>
<dbReference type="Gene3D" id="1.10.10.10">
    <property type="entry name" value="Winged helix-like DNA-binding domain superfamily/Winged helix DNA-binding domain"/>
    <property type="match status" value="1"/>
</dbReference>
<dbReference type="InterPro" id="IPR008920">
    <property type="entry name" value="TF_FadR/GntR_C"/>
</dbReference>
<comment type="caution">
    <text evidence="5">The sequence shown here is derived from an EMBL/GenBank/DDBJ whole genome shotgun (WGS) entry which is preliminary data.</text>
</comment>
<dbReference type="AlphaFoldDB" id="A0A1A0QWF3"/>
<dbReference type="Pfam" id="PF00392">
    <property type="entry name" value="GntR"/>
    <property type="match status" value="1"/>
</dbReference>
<accession>A0A1A0QWF3</accession>
<dbReference type="Pfam" id="PF07729">
    <property type="entry name" value="FCD"/>
    <property type="match status" value="1"/>
</dbReference>
<dbReference type="InterPro" id="IPR011711">
    <property type="entry name" value="GntR_C"/>
</dbReference>
<evidence type="ECO:0000259" key="4">
    <source>
        <dbReference type="PROSITE" id="PS50949"/>
    </source>
</evidence>
<reference evidence="6" key="1">
    <citation type="submission" date="2016-06" db="EMBL/GenBank/DDBJ databases">
        <authorList>
            <person name="Sutton G."/>
            <person name="Brinkac L."/>
            <person name="Sanka R."/>
            <person name="Adams M."/>
            <person name="Lau E."/>
            <person name="Mehaffy C."/>
            <person name="Tameris M."/>
            <person name="Hatherill M."/>
            <person name="Hanekom W."/>
            <person name="Mahomed H."/>
            <person name="Mcshane H."/>
        </authorList>
    </citation>
    <scope>NUCLEOTIDE SEQUENCE [LARGE SCALE GENOMIC DNA]</scope>
    <source>
        <strain evidence="6">852002-51209_SCH5440388</strain>
    </source>
</reference>
<sequence length="244" mass="27545">MPTSKPALVPVRQIAAHELVVDQMRRALERGQFRPGDRLPTERELSDVLDVSRTTVRAAVAVLEKEGLITVRRGRGGGFTVQAPHYDAAVMRREMRRNKRAIRDAFDYRVIVETGATRMAAERRRATDVTELRRLLKDMDSALQTGMNDQSAQHTADFQTLDSAFHLAIAQASQNDRLAEAVADARRRMWLPVGAIFGRLEPNANDYHESILEAIANRDPDLAATQMEAHINDTRHTVESWLKR</sequence>
<organism evidence="5 6">
    <name type="scientific">Mycolicibacterium peregrinum</name>
    <name type="common">Mycobacterium peregrinum</name>
    <dbReference type="NCBI Taxonomy" id="43304"/>
    <lineage>
        <taxon>Bacteria</taxon>
        <taxon>Bacillati</taxon>
        <taxon>Actinomycetota</taxon>
        <taxon>Actinomycetes</taxon>
        <taxon>Mycobacteriales</taxon>
        <taxon>Mycobacteriaceae</taxon>
        <taxon>Mycolicibacterium</taxon>
    </lineage>
</organism>
<feature type="domain" description="HTH gntR-type" evidence="4">
    <location>
        <begin position="14"/>
        <end position="84"/>
    </location>
</feature>
<dbReference type="CDD" id="cd07377">
    <property type="entry name" value="WHTH_GntR"/>
    <property type="match status" value="1"/>
</dbReference>
<dbReference type="PRINTS" id="PR00035">
    <property type="entry name" value="HTHGNTR"/>
</dbReference>
<dbReference type="PANTHER" id="PTHR43537:SF5">
    <property type="entry name" value="UXU OPERON TRANSCRIPTIONAL REGULATOR"/>
    <property type="match status" value="1"/>
</dbReference>
<dbReference type="SMART" id="SM00895">
    <property type="entry name" value="FCD"/>
    <property type="match status" value="1"/>
</dbReference>
<dbReference type="SUPFAM" id="SSF46785">
    <property type="entry name" value="Winged helix' DNA-binding domain"/>
    <property type="match status" value="1"/>
</dbReference>
<dbReference type="InterPro" id="IPR036388">
    <property type="entry name" value="WH-like_DNA-bd_sf"/>
</dbReference>
<evidence type="ECO:0000313" key="5">
    <source>
        <dbReference type="EMBL" id="OBB26535.1"/>
    </source>
</evidence>
<proteinExistence type="predicted"/>
<evidence type="ECO:0000256" key="1">
    <source>
        <dbReference type="ARBA" id="ARBA00023015"/>
    </source>
</evidence>
<dbReference type="RefSeq" id="WP_064934348.1">
    <property type="nucleotide sequence ID" value="NZ_LZSO01000033.1"/>
</dbReference>
<dbReference type="InterPro" id="IPR000524">
    <property type="entry name" value="Tscrpt_reg_HTH_GntR"/>
</dbReference>
<keyword evidence="3" id="KW-0804">Transcription</keyword>